<keyword evidence="5" id="KW-0175">Coiled coil</keyword>
<evidence type="ECO:0000256" key="1">
    <source>
        <dbReference type="ARBA" id="ARBA00009369"/>
    </source>
</evidence>
<dbReference type="PANTHER" id="PTHR34138:SF1">
    <property type="entry name" value="CELL SHAPE-DETERMINING PROTEIN MREC"/>
    <property type="match status" value="1"/>
</dbReference>
<dbReference type="Proteomes" id="UP000178377">
    <property type="component" value="Unassembled WGS sequence"/>
</dbReference>
<feature type="domain" description="Rod shape-determining protein MreC beta-barrel core" evidence="7">
    <location>
        <begin position="116"/>
        <end position="262"/>
    </location>
</feature>
<comment type="similarity">
    <text evidence="1">Belongs to the MreC family.</text>
</comment>
<organism evidence="8 9">
    <name type="scientific">Candidatus Doudnabacteria bacterium RIFCSPHIGHO2_01_FULL_50_11</name>
    <dbReference type="NCBI Taxonomy" id="1817828"/>
    <lineage>
        <taxon>Bacteria</taxon>
        <taxon>Candidatus Doudnaibacteriota</taxon>
    </lineage>
</organism>
<name>A0A1F5PMT0_9BACT</name>
<feature type="transmembrane region" description="Helical" evidence="6">
    <location>
        <begin position="6"/>
        <end position="28"/>
    </location>
</feature>
<proteinExistence type="inferred from homology"/>
<dbReference type="InterPro" id="IPR007221">
    <property type="entry name" value="MreC"/>
</dbReference>
<dbReference type="STRING" id="1817828.A2722_01930"/>
<dbReference type="Gene3D" id="2.40.10.350">
    <property type="entry name" value="Rod shape-determining protein MreC, domain 2"/>
    <property type="match status" value="1"/>
</dbReference>
<dbReference type="GO" id="GO:0008360">
    <property type="term" value="P:regulation of cell shape"/>
    <property type="evidence" value="ECO:0007669"/>
    <property type="project" value="UniProtKB-KW"/>
</dbReference>
<keyword evidence="6" id="KW-0472">Membrane</keyword>
<dbReference type="Gene3D" id="2.40.10.340">
    <property type="entry name" value="Rod shape-determining protein MreC, domain 1"/>
    <property type="match status" value="1"/>
</dbReference>
<evidence type="ECO:0000259" key="7">
    <source>
        <dbReference type="Pfam" id="PF04085"/>
    </source>
</evidence>
<keyword evidence="6" id="KW-0812">Transmembrane</keyword>
<keyword evidence="6" id="KW-1133">Transmembrane helix</keyword>
<evidence type="ECO:0000256" key="2">
    <source>
        <dbReference type="ARBA" id="ARBA00013855"/>
    </source>
</evidence>
<comment type="caution">
    <text evidence="8">The sequence shown here is derived from an EMBL/GenBank/DDBJ whole genome shotgun (WGS) entry which is preliminary data.</text>
</comment>
<evidence type="ECO:0000313" key="9">
    <source>
        <dbReference type="Proteomes" id="UP000178377"/>
    </source>
</evidence>
<accession>A0A1F5PMT0</accession>
<dbReference type="AlphaFoldDB" id="A0A1F5PMT0"/>
<protein>
    <recommendedName>
        <fullName evidence="2">Cell shape-determining protein MreC</fullName>
    </recommendedName>
    <alternativeName>
        <fullName evidence="4">Cell shape protein MreC</fullName>
    </alternativeName>
</protein>
<dbReference type="GO" id="GO:0005886">
    <property type="term" value="C:plasma membrane"/>
    <property type="evidence" value="ECO:0007669"/>
    <property type="project" value="TreeGrafter"/>
</dbReference>
<dbReference type="InterPro" id="IPR055342">
    <property type="entry name" value="MreC_beta-barrel_core"/>
</dbReference>
<sequence length="265" mass="28511">MFSNRWVQIVLTAVLVGLFIILVNFGYFDFVRSGVLWLTQPVVRGVSSGTHRVKSSVVTLLTLRSQLLERDEVLATLKKLQVENAKLSQERSENERLRLLLNLKHGQASSLIAAEIVSRDPTGISGSVVIDRGRRDGISSGDAVVDTLGNLVGIVSEVFDRSARFLLITDGLIKIDARIQGSNALGIIAGSHSLGLSLQLVSNKVQFEKGDRIVSSGLSGVVPAGILIGFVDEIQSSSSDLFLRASVVPASDLKNLQFVGIVTGY</sequence>
<gene>
    <name evidence="8" type="ORF">A2722_01930</name>
</gene>
<evidence type="ECO:0000256" key="6">
    <source>
        <dbReference type="SAM" id="Phobius"/>
    </source>
</evidence>
<feature type="coiled-coil region" evidence="5">
    <location>
        <begin position="70"/>
        <end position="97"/>
    </location>
</feature>
<dbReference type="NCBIfam" id="TIGR00219">
    <property type="entry name" value="mreC"/>
    <property type="match status" value="1"/>
</dbReference>
<evidence type="ECO:0000256" key="5">
    <source>
        <dbReference type="SAM" id="Coils"/>
    </source>
</evidence>
<dbReference type="EMBL" id="MFEO01000003">
    <property type="protein sequence ID" value="OGE91219.1"/>
    <property type="molecule type" value="Genomic_DNA"/>
</dbReference>
<evidence type="ECO:0000256" key="3">
    <source>
        <dbReference type="ARBA" id="ARBA00022960"/>
    </source>
</evidence>
<dbReference type="PANTHER" id="PTHR34138">
    <property type="entry name" value="CELL SHAPE-DETERMINING PROTEIN MREC"/>
    <property type="match status" value="1"/>
</dbReference>
<reference evidence="8 9" key="1">
    <citation type="journal article" date="2016" name="Nat. Commun.">
        <title>Thousands of microbial genomes shed light on interconnected biogeochemical processes in an aquifer system.</title>
        <authorList>
            <person name="Anantharaman K."/>
            <person name="Brown C.T."/>
            <person name="Hug L.A."/>
            <person name="Sharon I."/>
            <person name="Castelle C.J."/>
            <person name="Probst A.J."/>
            <person name="Thomas B.C."/>
            <person name="Singh A."/>
            <person name="Wilkins M.J."/>
            <person name="Karaoz U."/>
            <person name="Brodie E.L."/>
            <person name="Williams K.H."/>
            <person name="Hubbard S.S."/>
            <person name="Banfield J.F."/>
        </authorList>
    </citation>
    <scope>NUCLEOTIDE SEQUENCE [LARGE SCALE GENOMIC DNA]</scope>
</reference>
<dbReference type="InterPro" id="IPR042175">
    <property type="entry name" value="Cell/Rod_MreC_2"/>
</dbReference>
<dbReference type="InterPro" id="IPR042177">
    <property type="entry name" value="Cell/Rod_1"/>
</dbReference>
<dbReference type="Pfam" id="PF04085">
    <property type="entry name" value="MreC"/>
    <property type="match status" value="1"/>
</dbReference>
<evidence type="ECO:0000313" key="8">
    <source>
        <dbReference type="EMBL" id="OGE91219.1"/>
    </source>
</evidence>
<dbReference type="PIRSF" id="PIRSF038471">
    <property type="entry name" value="MreC"/>
    <property type="match status" value="1"/>
</dbReference>
<evidence type="ECO:0000256" key="4">
    <source>
        <dbReference type="ARBA" id="ARBA00032089"/>
    </source>
</evidence>
<keyword evidence="3" id="KW-0133">Cell shape</keyword>